<dbReference type="Gene3D" id="3.40.50.10140">
    <property type="entry name" value="Toll/interleukin-1 receptor homology (TIR) domain"/>
    <property type="match status" value="1"/>
</dbReference>
<dbReference type="RefSeq" id="WP_273676513.1">
    <property type="nucleotide sequence ID" value="NZ_JAQQXQ010000002.1"/>
</dbReference>
<dbReference type="Pfam" id="PF13676">
    <property type="entry name" value="TIR_2"/>
    <property type="match status" value="1"/>
</dbReference>
<dbReference type="InterPro" id="IPR019734">
    <property type="entry name" value="TPR_rpt"/>
</dbReference>
<accession>A0ABT5JMP1</accession>
<dbReference type="InterPro" id="IPR011990">
    <property type="entry name" value="TPR-like_helical_dom_sf"/>
</dbReference>
<name>A0ABT5JMP1_9SPHN</name>
<dbReference type="Gene3D" id="3.40.50.10070">
    <property type="entry name" value="TolB, N-terminal domain"/>
    <property type="match status" value="1"/>
</dbReference>
<organism evidence="3 4">
    <name type="scientific">Erythrobacter fulvus</name>
    <dbReference type="NCBI Taxonomy" id="2987523"/>
    <lineage>
        <taxon>Bacteria</taxon>
        <taxon>Pseudomonadati</taxon>
        <taxon>Pseudomonadota</taxon>
        <taxon>Alphaproteobacteria</taxon>
        <taxon>Sphingomonadales</taxon>
        <taxon>Erythrobacteraceae</taxon>
        <taxon>Erythrobacter/Porphyrobacter group</taxon>
        <taxon>Erythrobacter</taxon>
    </lineage>
</organism>
<evidence type="ECO:0000313" key="4">
    <source>
        <dbReference type="Proteomes" id="UP001216558"/>
    </source>
</evidence>
<sequence length="663" mass="69512">MVTRDTAQDRQNGGPPSVFVSYSRGDLDRARPVIALLEGAGFDVWWDGRLEGGENYLATTETALETADCVVVLWSQTSVASHWVRDEAQRGRERGCLVPLSLDGTMAPLGFRQFQLLDIAGWSGDPAADEAARILVAVRNMSGEAGTSAAASPIPVAAAMRPSAPAGGGPALSRRALMIGGVGMAGAAALAAGWATGLFAPSAAGAVSMVVLPFANLTGDENKAWFSNGLSNELRSVLVRNPRLRVAAPTSSSAIAGEDEFAIGRKLGVEHILRGSVQRDEATVRVSAELVKIEGGTVLWANIYDRATGDVFALQTEIAETVATSLVAQVATSEEVKNSIAAQQGVGGTQNILAYEAFLRGQALADLSAGVESDRGALAQFDAALAADPDYAAAHAMRATMLSAIANASNDSDEVASLFEAAITSAERAIALEDRLPQGHLALGFALNNGQLNRAAAAPHYQAAERLAPGDADALRAVAMFHAYGPEPGVAKEMIERLLPLDPLNARAFRTAGYIALLAQDYDAVIRYMQRALELNPSLASAHFAMANALLMQGDAAAALAAAKAEPVAIFALTATAIAAHKLGDPAGAQKALVRMISEYGDASLYQQAQVRAQRGEKADALMLLEQAFEARDPGVLFTRNDPLLDPLHEEPAFENLLLRLSS</sequence>
<proteinExistence type="predicted"/>
<dbReference type="Proteomes" id="UP001216558">
    <property type="component" value="Unassembled WGS sequence"/>
</dbReference>
<dbReference type="Gene3D" id="1.25.40.10">
    <property type="entry name" value="Tetratricopeptide repeat domain"/>
    <property type="match status" value="2"/>
</dbReference>
<dbReference type="InterPro" id="IPR000157">
    <property type="entry name" value="TIR_dom"/>
</dbReference>
<dbReference type="SUPFAM" id="SSF52200">
    <property type="entry name" value="Toll/Interleukin receptor TIR domain"/>
    <property type="match status" value="1"/>
</dbReference>
<dbReference type="EMBL" id="JAQQXQ010000002">
    <property type="protein sequence ID" value="MDC8753874.1"/>
    <property type="molecule type" value="Genomic_DNA"/>
</dbReference>
<keyword evidence="1" id="KW-0802">TPR repeat</keyword>
<dbReference type="PROSITE" id="PS50005">
    <property type="entry name" value="TPR"/>
    <property type="match status" value="1"/>
</dbReference>
<comment type="caution">
    <text evidence="3">The sequence shown here is derived from an EMBL/GenBank/DDBJ whole genome shotgun (WGS) entry which is preliminary data.</text>
</comment>
<evidence type="ECO:0000256" key="1">
    <source>
        <dbReference type="PROSITE-ProRule" id="PRU00339"/>
    </source>
</evidence>
<dbReference type="SUPFAM" id="SSF48452">
    <property type="entry name" value="TPR-like"/>
    <property type="match status" value="1"/>
</dbReference>
<keyword evidence="4" id="KW-1185">Reference proteome</keyword>
<feature type="repeat" description="TPR" evidence="1">
    <location>
        <begin position="506"/>
        <end position="539"/>
    </location>
</feature>
<dbReference type="InterPro" id="IPR035897">
    <property type="entry name" value="Toll_tir_struct_dom_sf"/>
</dbReference>
<gene>
    <name evidence="3" type="ORF">OIK40_04370</name>
</gene>
<reference evidence="3 4" key="1">
    <citation type="submission" date="2022-10" db="EMBL/GenBank/DDBJ databases">
        <title>Erythrobacter sp. sf7 Genome sequencing.</title>
        <authorList>
            <person name="Park S."/>
        </authorList>
    </citation>
    <scope>NUCLEOTIDE SEQUENCE [LARGE SCALE GENOMIC DNA]</scope>
    <source>
        <strain evidence="4">sf7</strain>
    </source>
</reference>
<feature type="domain" description="TIR" evidence="2">
    <location>
        <begin position="18"/>
        <end position="126"/>
    </location>
</feature>
<evidence type="ECO:0000313" key="3">
    <source>
        <dbReference type="EMBL" id="MDC8753874.1"/>
    </source>
</evidence>
<evidence type="ECO:0000259" key="2">
    <source>
        <dbReference type="Pfam" id="PF13676"/>
    </source>
</evidence>
<protein>
    <submittedName>
        <fullName evidence="3">TIR domain-containing protein</fullName>
    </submittedName>
</protein>